<sequence length="495" mass="56830">MSQLQENSWSIPQRQAKAGLVIILAKATVTIVKTLWPILLVLLVKKNKKGIDTFELTLMALPVIILVRSLVGYFYFRFFIANDELIIRKGLISKKTITIPLQKIQAVHIEQNLLHQVANVAKVKIDTAGSEKTEAVIDAIEVPKAEQLKEFLLREKRHMTEEAAIPSPIRDIPVMRLSVNDLLKLGLSANHIQAFFIVFAFSISMLQNLEEVFGDRVIRLVKDSSSEVGISVVSVSLVIGFVLLISMFVSMMRILLNYFDFQLTETSQGFRIKTGLINTSQNLVPFNKIQYISWDANWIRRKIGLFNMEFHQVMSDDQSNKKKRVKVPLTQPAYIDKLLAHYHGMVQPSALADYGIHPSYTTRRTLLRGILPVLLILIILLLINWDPWYFLILLWIPIVALHAFVFRRNFRLYVAPDALQVNSGTWGRKTQIVRWYKMQQVFLQQSIYQRSKALATLHLSTAGGTITIPYVPLKLAQQIQDYTLYEVEREERAWM</sequence>
<dbReference type="EMBL" id="CP032157">
    <property type="protein sequence ID" value="AXY76493.1"/>
    <property type="molecule type" value="Genomic_DNA"/>
</dbReference>
<accession>A0A3B7MSY9</accession>
<dbReference type="InterPro" id="IPR014529">
    <property type="entry name" value="UCP026631"/>
</dbReference>
<dbReference type="PIRSF" id="PIRSF026631">
    <property type="entry name" value="UCP026631"/>
    <property type="match status" value="1"/>
</dbReference>
<feature type="domain" description="YdbS-like PH" evidence="2">
    <location>
        <begin position="408"/>
        <end position="482"/>
    </location>
</feature>
<gene>
    <name evidence="3" type="ORF">D3H65_21925</name>
</gene>
<feature type="transmembrane region" description="Helical" evidence="1">
    <location>
        <begin position="56"/>
        <end position="76"/>
    </location>
</feature>
<dbReference type="OrthoDB" id="1049931at2"/>
<feature type="transmembrane region" description="Helical" evidence="1">
    <location>
        <begin position="20"/>
        <end position="44"/>
    </location>
</feature>
<dbReference type="PANTHER" id="PTHR34473">
    <property type="entry name" value="UPF0699 TRANSMEMBRANE PROTEIN YDBS"/>
    <property type="match status" value="1"/>
</dbReference>
<dbReference type="PANTHER" id="PTHR34473:SF2">
    <property type="entry name" value="UPF0699 TRANSMEMBRANE PROTEIN YDBT"/>
    <property type="match status" value="1"/>
</dbReference>
<organism evidence="3 4">
    <name type="scientific">Paraflavitalea soli</name>
    <dbReference type="NCBI Taxonomy" id="2315862"/>
    <lineage>
        <taxon>Bacteria</taxon>
        <taxon>Pseudomonadati</taxon>
        <taxon>Bacteroidota</taxon>
        <taxon>Chitinophagia</taxon>
        <taxon>Chitinophagales</taxon>
        <taxon>Chitinophagaceae</taxon>
        <taxon>Paraflavitalea</taxon>
    </lineage>
</organism>
<keyword evidence="4" id="KW-1185">Reference proteome</keyword>
<evidence type="ECO:0000313" key="3">
    <source>
        <dbReference type="EMBL" id="AXY76493.1"/>
    </source>
</evidence>
<dbReference type="KEGG" id="pseg:D3H65_21925"/>
<dbReference type="AlphaFoldDB" id="A0A3B7MSY9"/>
<feature type="transmembrane region" description="Helical" evidence="1">
    <location>
        <begin position="365"/>
        <end position="383"/>
    </location>
</feature>
<feature type="transmembrane region" description="Helical" evidence="1">
    <location>
        <begin position="389"/>
        <end position="406"/>
    </location>
</feature>
<evidence type="ECO:0000313" key="4">
    <source>
        <dbReference type="Proteomes" id="UP000263900"/>
    </source>
</evidence>
<evidence type="ECO:0000256" key="1">
    <source>
        <dbReference type="SAM" id="Phobius"/>
    </source>
</evidence>
<feature type="transmembrane region" description="Helical" evidence="1">
    <location>
        <begin position="185"/>
        <end position="208"/>
    </location>
</feature>
<reference evidence="3 4" key="1">
    <citation type="submission" date="2018-09" db="EMBL/GenBank/DDBJ databases">
        <title>Genome sequencing of strain 6GH32-13.</title>
        <authorList>
            <person name="Weon H.-Y."/>
            <person name="Heo J."/>
            <person name="Kwon S.-W."/>
        </authorList>
    </citation>
    <scope>NUCLEOTIDE SEQUENCE [LARGE SCALE GENOMIC DNA]</scope>
    <source>
        <strain evidence="3 4">5GH32-13</strain>
    </source>
</reference>
<evidence type="ECO:0000259" key="2">
    <source>
        <dbReference type="Pfam" id="PF03703"/>
    </source>
</evidence>
<keyword evidence="1" id="KW-0812">Transmembrane</keyword>
<dbReference type="RefSeq" id="WP_119052370.1">
    <property type="nucleotide sequence ID" value="NZ_CP032157.1"/>
</dbReference>
<dbReference type="InterPro" id="IPR005182">
    <property type="entry name" value="YdbS-like_PH"/>
</dbReference>
<dbReference type="Pfam" id="PF03703">
    <property type="entry name" value="bPH_2"/>
    <property type="match status" value="3"/>
</dbReference>
<keyword evidence="1" id="KW-1133">Transmembrane helix</keyword>
<keyword evidence="1" id="KW-0472">Membrane</keyword>
<feature type="domain" description="YdbS-like PH" evidence="2">
    <location>
        <begin position="73"/>
        <end position="152"/>
    </location>
</feature>
<feature type="domain" description="YdbS-like PH" evidence="2">
    <location>
        <begin position="258"/>
        <end position="339"/>
    </location>
</feature>
<feature type="transmembrane region" description="Helical" evidence="1">
    <location>
        <begin position="228"/>
        <end position="249"/>
    </location>
</feature>
<dbReference type="Proteomes" id="UP000263900">
    <property type="component" value="Chromosome"/>
</dbReference>
<proteinExistence type="predicted"/>
<name>A0A3B7MSY9_9BACT</name>
<protein>
    <recommendedName>
        <fullName evidence="2">YdbS-like PH domain-containing protein</fullName>
    </recommendedName>
</protein>